<dbReference type="OrthoDB" id="1070809at2"/>
<keyword evidence="2" id="KW-1185">Reference proteome</keyword>
<dbReference type="EMBL" id="ABFK02000017">
    <property type="protein sequence ID" value="EDS03691.1"/>
    <property type="molecule type" value="Genomic_DNA"/>
</dbReference>
<dbReference type="GeneID" id="73803739"/>
<protein>
    <submittedName>
        <fullName evidence="1">Uncharacterized protein</fullName>
    </submittedName>
</protein>
<name>B0MUD5_9BACT</name>
<reference evidence="1" key="1">
    <citation type="submission" date="2007-10" db="EMBL/GenBank/DDBJ databases">
        <authorList>
            <person name="Fulton L."/>
            <person name="Clifton S."/>
            <person name="Fulton B."/>
            <person name="Xu J."/>
            <person name="Minx P."/>
            <person name="Pepin K.H."/>
            <person name="Johnson M."/>
            <person name="Thiruvilangam P."/>
            <person name="Bhonagiri V."/>
            <person name="Nash W.E."/>
            <person name="Mardis E.R."/>
            <person name="Wilson R.K."/>
        </authorList>
    </citation>
    <scope>NUCLEOTIDE SEQUENCE [LARGE SCALE GENOMIC DNA]</scope>
    <source>
        <strain evidence="1">DSM 17216</strain>
    </source>
</reference>
<gene>
    <name evidence="1" type="ORF">ALIPUT_00743</name>
</gene>
<dbReference type="RefSeq" id="WP_004329576.1">
    <property type="nucleotide sequence ID" value="NZ_DS499580.1"/>
</dbReference>
<reference evidence="1" key="2">
    <citation type="submission" date="2013-09" db="EMBL/GenBank/DDBJ databases">
        <title>Draft genome sequence of Alistipes putredinis (DSM 17216).</title>
        <authorList>
            <person name="Sudarsanam P."/>
            <person name="Ley R."/>
            <person name="Guruge J."/>
            <person name="Turnbaugh P.J."/>
            <person name="Mahowald M."/>
            <person name="Liep D."/>
            <person name="Gordon J."/>
        </authorList>
    </citation>
    <scope>NUCLEOTIDE SEQUENCE</scope>
    <source>
        <strain evidence="1">DSM 17216</strain>
    </source>
</reference>
<accession>B0MUD5</accession>
<evidence type="ECO:0000313" key="2">
    <source>
        <dbReference type="Proteomes" id="UP000005819"/>
    </source>
</evidence>
<dbReference type="Proteomes" id="UP000005819">
    <property type="component" value="Unassembled WGS sequence"/>
</dbReference>
<comment type="caution">
    <text evidence="1">The sequence shown here is derived from an EMBL/GenBank/DDBJ whole genome shotgun (WGS) entry which is preliminary data.</text>
</comment>
<dbReference type="AlphaFoldDB" id="B0MUD5"/>
<organism evidence="1 2">
    <name type="scientific">Alistipes putredinis DSM 17216</name>
    <dbReference type="NCBI Taxonomy" id="445970"/>
    <lineage>
        <taxon>Bacteria</taxon>
        <taxon>Pseudomonadati</taxon>
        <taxon>Bacteroidota</taxon>
        <taxon>Bacteroidia</taxon>
        <taxon>Bacteroidales</taxon>
        <taxon>Rikenellaceae</taxon>
        <taxon>Alistipes</taxon>
    </lineage>
</organism>
<dbReference type="HOGENOM" id="CLU_971949_0_0_10"/>
<proteinExistence type="predicted"/>
<evidence type="ECO:0000313" key="1">
    <source>
        <dbReference type="EMBL" id="EDS03691.1"/>
    </source>
</evidence>
<sequence length="286" mass="32210">MNKTAHQVISEIALYGPSEKESKLEYESSDYLCLACSLTPYGTVNSEVASVEFATGKVSPSDNQIEIVLGTVTSDAVSFNITTTNSDPYAVFMKPSSNFKGKRDEEIIAYFKDQIARSRLERGETQGSYTQLDSSTEYSIFAFGYKGQSVTTGLFRKDFTTETDIAKITFSINVDMSWGFHNIHIIPNPITALYYYEIVTEETTVKESLQIIDEIAKQKISSGWCRDRAHFFKTYGFEGEYWGSYMGRFEKLEPGIYKVVVVGVDAKTGEYNSVVAFSEPFKTEEY</sequence>